<evidence type="ECO:0000313" key="1">
    <source>
        <dbReference type="EMBL" id="MBB3969019.1"/>
    </source>
</evidence>
<dbReference type="Proteomes" id="UP000583101">
    <property type="component" value="Unassembled WGS sequence"/>
</dbReference>
<proteinExistence type="predicted"/>
<gene>
    <name evidence="1" type="ORF">GGR35_001611</name>
</gene>
<accession>A0ABR6I7K6</accession>
<protein>
    <submittedName>
        <fullName evidence="1">Transcription elongation factor Elf1</fullName>
    </submittedName>
</protein>
<organism evidence="1 2">
    <name type="scientific">Mucilaginibacter phyllosphaerae</name>
    <dbReference type="NCBI Taxonomy" id="1812349"/>
    <lineage>
        <taxon>Bacteria</taxon>
        <taxon>Pseudomonadati</taxon>
        <taxon>Bacteroidota</taxon>
        <taxon>Sphingobacteriia</taxon>
        <taxon>Sphingobacteriales</taxon>
        <taxon>Sphingobacteriaceae</taxon>
        <taxon>Mucilaginibacter</taxon>
    </lineage>
</organism>
<keyword evidence="1" id="KW-0648">Protein biosynthesis</keyword>
<keyword evidence="2" id="KW-1185">Reference proteome</keyword>
<comment type="caution">
    <text evidence="1">The sequence shown here is derived from an EMBL/GenBank/DDBJ whole genome shotgun (WGS) entry which is preliminary data.</text>
</comment>
<evidence type="ECO:0000313" key="2">
    <source>
        <dbReference type="Proteomes" id="UP000583101"/>
    </source>
</evidence>
<keyword evidence="1" id="KW-0251">Elongation factor</keyword>
<name>A0ABR6I7K6_9SPHI</name>
<dbReference type="EMBL" id="JACIEG010000002">
    <property type="protein sequence ID" value="MBB3969019.1"/>
    <property type="molecule type" value="Genomic_DNA"/>
</dbReference>
<dbReference type="GO" id="GO:0003746">
    <property type="term" value="F:translation elongation factor activity"/>
    <property type="evidence" value="ECO:0007669"/>
    <property type="project" value="UniProtKB-KW"/>
</dbReference>
<sequence>METKQKKTCPHCGRGKLANRARRPALMKATLFWLPIKRYSCNVCNKKSYVFGSVWEDEKKNSD</sequence>
<reference evidence="1 2" key="1">
    <citation type="submission" date="2020-08" db="EMBL/GenBank/DDBJ databases">
        <title>Genomic Encyclopedia of Type Strains, Phase IV (KMG-IV): sequencing the most valuable type-strain genomes for metagenomic binning, comparative biology and taxonomic classification.</title>
        <authorList>
            <person name="Goeker M."/>
        </authorList>
    </citation>
    <scope>NUCLEOTIDE SEQUENCE [LARGE SCALE GENOMIC DNA]</scope>
    <source>
        <strain evidence="1 2">DSM 100995</strain>
    </source>
</reference>